<feature type="region of interest" description="Disordered" evidence="1">
    <location>
        <begin position="113"/>
        <end position="140"/>
    </location>
</feature>
<organism evidence="2 3">
    <name type="scientific">Marinomonas communis</name>
    <dbReference type="NCBI Taxonomy" id="28254"/>
    <lineage>
        <taxon>Bacteria</taxon>
        <taxon>Pseudomonadati</taxon>
        <taxon>Pseudomonadota</taxon>
        <taxon>Gammaproteobacteria</taxon>
        <taxon>Oceanospirillales</taxon>
        <taxon>Oceanospirillaceae</taxon>
        <taxon>Marinomonas</taxon>
    </lineage>
</organism>
<dbReference type="Proteomes" id="UP000295729">
    <property type="component" value="Unassembled WGS sequence"/>
</dbReference>
<gene>
    <name evidence="2" type="ORF">C8D85_3286</name>
</gene>
<comment type="caution">
    <text evidence="2">The sequence shown here is derived from an EMBL/GenBank/DDBJ whole genome shotgun (WGS) entry which is preliminary data.</text>
</comment>
<keyword evidence="3" id="KW-1185">Reference proteome</keyword>
<feature type="region of interest" description="Disordered" evidence="1">
    <location>
        <begin position="188"/>
        <end position="238"/>
    </location>
</feature>
<proteinExistence type="predicted"/>
<dbReference type="AlphaFoldDB" id="A0A4R6WYP1"/>
<reference evidence="2 3" key="1">
    <citation type="submission" date="2019-03" db="EMBL/GenBank/DDBJ databases">
        <title>Genomic Encyclopedia of Type Strains, Phase IV (KMG-IV): sequencing the most valuable type-strain genomes for metagenomic binning, comparative biology and taxonomic classification.</title>
        <authorList>
            <person name="Goeker M."/>
        </authorList>
    </citation>
    <scope>NUCLEOTIDE SEQUENCE [LARGE SCALE GENOMIC DNA]</scope>
    <source>
        <strain evidence="2 3">DSM 5604</strain>
    </source>
</reference>
<sequence>MQVSNNSSIFDLSSLSSQYSSAVASSTSTATTQSTSNDVSVSNIGQLLSAFSSMSEEDKTDADSFRDSILEAVESGEYDAEELAASAPDSLVALAEETGIDLEELVDEIASMAEQAPPPPPSGMMPPDSALSLTEDELEEADAYRESLIEAMESGEFDAETLAESAPDAVVAMAEEAGMTVEEFITQVAEGDENGNMPPPPPPSANSSATAALNMYTDIQSSANESTPANVLSQLFSS</sequence>
<name>A0A4R6WYP1_9GAMM</name>
<dbReference type="OrthoDB" id="6107389at2"/>
<protein>
    <submittedName>
        <fullName evidence="2">Uncharacterized protein</fullName>
    </submittedName>
</protein>
<accession>A0A4R6WYP1</accession>
<evidence type="ECO:0000313" key="2">
    <source>
        <dbReference type="EMBL" id="TDR06354.1"/>
    </source>
</evidence>
<dbReference type="EMBL" id="SNZA01000006">
    <property type="protein sequence ID" value="TDR06354.1"/>
    <property type="molecule type" value="Genomic_DNA"/>
</dbReference>
<evidence type="ECO:0000313" key="3">
    <source>
        <dbReference type="Proteomes" id="UP000295729"/>
    </source>
</evidence>
<feature type="compositionally biased region" description="Polar residues" evidence="1">
    <location>
        <begin position="205"/>
        <end position="238"/>
    </location>
</feature>
<evidence type="ECO:0000256" key="1">
    <source>
        <dbReference type="SAM" id="MobiDB-lite"/>
    </source>
</evidence>
<dbReference type="RefSeq" id="WP_133564759.1">
    <property type="nucleotide sequence ID" value="NZ_SNZA01000006.1"/>
</dbReference>